<dbReference type="Proteomes" id="UP000247612">
    <property type="component" value="Unassembled WGS sequence"/>
</dbReference>
<dbReference type="AlphaFoldDB" id="A0A318KN01"/>
<sequence>MKLLFLQNVYDAMGGSFMVNCSLARKFLHEGHEVFFVSLRSSGRSDLLPYPNTAKKLVINADEIWDTPLLSDALKMFKGGHLLRGMRQVKDRRHFDLSLKLDFEKCKLEIGKIDPDFIICSHYECLEAVPTAYLKKTINHYHTTFNQVEAHRTQLPFFKKYNDRVGRLLWLSDATCKRAKAAGLSNSSYIYNPINFESLEESTCMSNHALFIGRFSSEKRVDLLVKLFDETIREYKINYWELDLVGMGELSDEVKEVMQRNPHIHYLGPTADPKSAYLNSSLLLLASEYEGFALVVLEANECGVPCLAFDFGEAAKEEIIHGETGYLIVQNDVEAYKKAMAQIMIDEALRLKLGSASKEFAKQFHMSAIYQQWLELFDELKESNG</sequence>
<reference evidence="2 3" key="1">
    <citation type="submission" date="2018-05" db="EMBL/GenBank/DDBJ databases">
        <title>Genomic Encyclopedia of Type Strains, Phase IV (KMG-IV): sequencing the most valuable type-strain genomes for metagenomic binning, comparative biology and taxonomic classification.</title>
        <authorList>
            <person name="Goeker M."/>
        </authorList>
    </citation>
    <scope>NUCLEOTIDE SEQUENCE [LARGE SCALE GENOMIC DNA]</scope>
    <source>
        <strain evidence="2 3">JC118</strain>
    </source>
</reference>
<keyword evidence="3" id="KW-1185">Reference proteome</keyword>
<proteinExistence type="predicted"/>
<dbReference type="STRING" id="1034346.GCA_000313565_01143"/>
<name>A0A318KN01_9FIRM</name>
<evidence type="ECO:0000313" key="2">
    <source>
        <dbReference type="EMBL" id="PXX78970.1"/>
    </source>
</evidence>
<organism evidence="2 3">
    <name type="scientific">Dielma fastidiosa</name>
    <dbReference type="NCBI Taxonomy" id="1034346"/>
    <lineage>
        <taxon>Bacteria</taxon>
        <taxon>Bacillati</taxon>
        <taxon>Bacillota</taxon>
        <taxon>Erysipelotrichia</taxon>
        <taxon>Erysipelotrichales</taxon>
        <taxon>Erysipelotrichaceae</taxon>
        <taxon>Dielma</taxon>
    </lineage>
</organism>
<dbReference type="InterPro" id="IPR050194">
    <property type="entry name" value="Glycosyltransferase_grp1"/>
</dbReference>
<dbReference type="OrthoDB" id="9806653at2"/>
<dbReference type="GO" id="GO:0016757">
    <property type="term" value="F:glycosyltransferase activity"/>
    <property type="evidence" value="ECO:0007669"/>
    <property type="project" value="InterPro"/>
</dbReference>
<dbReference type="InterPro" id="IPR001296">
    <property type="entry name" value="Glyco_trans_1"/>
</dbReference>
<gene>
    <name evidence="2" type="ORF">DES51_10687</name>
</gene>
<comment type="caution">
    <text evidence="2">The sequence shown here is derived from an EMBL/GenBank/DDBJ whole genome shotgun (WGS) entry which is preliminary data.</text>
</comment>
<dbReference type="SUPFAM" id="SSF53756">
    <property type="entry name" value="UDP-Glycosyltransferase/glycogen phosphorylase"/>
    <property type="match status" value="1"/>
</dbReference>
<dbReference type="Gene3D" id="3.40.50.2000">
    <property type="entry name" value="Glycogen Phosphorylase B"/>
    <property type="match status" value="2"/>
</dbReference>
<dbReference type="PANTHER" id="PTHR45947:SF3">
    <property type="entry name" value="SULFOQUINOVOSYL TRANSFERASE SQD2"/>
    <property type="match status" value="1"/>
</dbReference>
<feature type="domain" description="Glycosyl transferase family 1" evidence="1">
    <location>
        <begin position="207"/>
        <end position="359"/>
    </location>
</feature>
<dbReference type="EMBL" id="QJKH01000006">
    <property type="protein sequence ID" value="PXX78970.1"/>
    <property type="molecule type" value="Genomic_DNA"/>
</dbReference>
<evidence type="ECO:0000259" key="1">
    <source>
        <dbReference type="Pfam" id="PF00534"/>
    </source>
</evidence>
<accession>A0A318KN01</accession>
<keyword evidence="2" id="KW-0808">Transferase</keyword>
<evidence type="ECO:0000313" key="3">
    <source>
        <dbReference type="Proteomes" id="UP000247612"/>
    </source>
</evidence>
<dbReference type="PANTHER" id="PTHR45947">
    <property type="entry name" value="SULFOQUINOVOSYL TRANSFERASE SQD2"/>
    <property type="match status" value="1"/>
</dbReference>
<protein>
    <submittedName>
        <fullName evidence="2">Glycosyltransferase involved in cell wall biosynthesis</fullName>
    </submittedName>
</protein>
<dbReference type="RefSeq" id="WP_022937458.1">
    <property type="nucleotide sequence ID" value="NZ_CABKRQ010000003.1"/>
</dbReference>
<dbReference type="Pfam" id="PF00534">
    <property type="entry name" value="Glycos_transf_1"/>
    <property type="match status" value="1"/>
</dbReference>